<organism evidence="2">
    <name type="scientific">Dichomitus squalens</name>
    <dbReference type="NCBI Taxonomy" id="114155"/>
    <lineage>
        <taxon>Eukaryota</taxon>
        <taxon>Fungi</taxon>
        <taxon>Dikarya</taxon>
        <taxon>Basidiomycota</taxon>
        <taxon>Agaricomycotina</taxon>
        <taxon>Agaricomycetes</taxon>
        <taxon>Polyporales</taxon>
        <taxon>Polyporaceae</taxon>
        <taxon>Dichomitus</taxon>
    </lineage>
</organism>
<dbReference type="Proteomes" id="UP000292957">
    <property type="component" value="Unassembled WGS sequence"/>
</dbReference>
<feature type="non-terminal residue" evidence="2">
    <location>
        <position position="1"/>
    </location>
</feature>
<proteinExistence type="predicted"/>
<dbReference type="OrthoDB" id="6910977at2759"/>
<name>A0A4Q9ML72_9APHY</name>
<feature type="non-terminal residue" evidence="2">
    <location>
        <position position="154"/>
    </location>
</feature>
<accession>A0A4Q9ML72</accession>
<evidence type="ECO:0000256" key="1">
    <source>
        <dbReference type="SAM" id="MobiDB-lite"/>
    </source>
</evidence>
<sequence length="154" mass="16231">DGECQPPPRKRARTAFSPIHNVGQGTGPESSSNASSSIFAGNSILPSPPSSPHAGLSTPALPTTGGDNGMVCPFDGCARLLYRGNPNGATTHLMAHYESAQRVCQVAGCGETGVTAQVISRHFVSKHLKAKTPCRFCGRSYSRQDAALRHQRIC</sequence>
<reference evidence="2" key="1">
    <citation type="submission" date="2019-01" db="EMBL/GenBank/DDBJ databases">
        <title>Draft genome sequences of three monokaryotic isolates of the white-rot basidiomycete fungus Dichomitus squalens.</title>
        <authorList>
            <consortium name="DOE Joint Genome Institute"/>
            <person name="Lopez S.C."/>
            <person name="Andreopoulos B."/>
            <person name="Pangilinan J."/>
            <person name="Lipzen A."/>
            <person name="Riley R."/>
            <person name="Ahrendt S."/>
            <person name="Ng V."/>
            <person name="Barry K."/>
            <person name="Daum C."/>
            <person name="Grigoriev I.V."/>
            <person name="Hilden K.S."/>
            <person name="Makela M.R."/>
            <person name="de Vries R.P."/>
        </authorList>
    </citation>
    <scope>NUCLEOTIDE SEQUENCE [LARGE SCALE GENOMIC DNA]</scope>
    <source>
        <strain evidence="2">OM18370.1</strain>
    </source>
</reference>
<dbReference type="EMBL" id="ML143422">
    <property type="protein sequence ID" value="TBU28364.1"/>
    <property type="molecule type" value="Genomic_DNA"/>
</dbReference>
<feature type="compositionally biased region" description="Low complexity" evidence="1">
    <location>
        <begin position="30"/>
        <end position="44"/>
    </location>
</feature>
<evidence type="ECO:0000313" key="2">
    <source>
        <dbReference type="EMBL" id="TBU28364.1"/>
    </source>
</evidence>
<gene>
    <name evidence="2" type="ORF">BD311DRAFT_607470</name>
</gene>
<dbReference type="AlphaFoldDB" id="A0A4Q9ML72"/>
<dbReference type="Gene3D" id="3.30.160.60">
    <property type="entry name" value="Classic Zinc Finger"/>
    <property type="match status" value="1"/>
</dbReference>
<feature type="region of interest" description="Disordered" evidence="1">
    <location>
        <begin position="1"/>
        <end position="62"/>
    </location>
</feature>
<protein>
    <submittedName>
        <fullName evidence="2">Uncharacterized protein</fullName>
    </submittedName>
</protein>